<evidence type="ECO:0000256" key="5">
    <source>
        <dbReference type="ARBA" id="ARBA00022927"/>
    </source>
</evidence>
<comment type="function">
    <text evidence="1">Needed for flagellar regrowth and assembly.</text>
</comment>
<feature type="domain" description="Flagellar assembly protein FliH/Type III secretion system HrpE" evidence="8">
    <location>
        <begin position="98"/>
        <end position="224"/>
    </location>
</feature>
<sequence>MLRKMPLDKQRQEINLRRDFEQAETIEDLEDSAEQQKANSMAEMEVLIKEAKAQAQQIISDADAKREEICREAQQQGYEEGFQKGVSAGRAEGQRLRSEAEELLAQARNWYAELIQESETKIIELATGIASKLVRGEMQTFPEHIVSVAQEAISSIKESSTYLIFANPQDTEMLRSKKDSLMQELPENVSLRILADQSITPGGCLLDTDKGQVEVTIEGQLDRLSRMLSGEHYGS</sequence>
<dbReference type="GO" id="GO:0005829">
    <property type="term" value="C:cytosol"/>
    <property type="evidence" value="ECO:0007669"/>
    <property type="project" value="TreeGrafter"/>
</dbReference>
<dbReference type="RefSeq" id="WP_366924974.1">
    <property type="nucleotide sequence ID" value="NZ_CP121694.1"/>
</dbReference>
<dbReference type="SUPFAM" id="SSF160527">
    <property type="entry name" value="V-type ATPase subunit E-like"/>
    <property type="match status" value="1"/>
</dbReference>
<dbReference type="PANTHER" id="PTHR34982:SF1">
    <property type="entry name" value="FLAGELLAR ASSEMBLY PROTEIN FLIH"/>
    <property type="match status" value="1"/>
</dbReference>
<evidence type="ECO:0000256" key="2">
    <source>
        <dbReference type="ARBA" id="ARBA00006602"/>
    </source>
</evidence>
<dbReference type="CDD" id="cd06503">
    <property type="entry name" value="ATP-synt_Fo_b"/>
    <property type="match status" value="1"/>
</dbReference>
<keyword evidence="3" id="KW-0813">Transport</keyword>
<evidence type="ECO:0000256" key="7">
    <source>
        <dbReference type="SAM" id="Coils"/>
    </source>
</evidence>
<evidence type="ECO:0000313" key="10">
    <source>
        <dbReference type="Proteomes" id="UP001329915"/>
    </source>
</evidence>
<evidence type="ECO:0000256" key="6">
    <source>
        <dbReference type="ARBA" id="ARBA00023225"/>
    </source>
</evidence>
<keyword evidence="7" id="KW-0175">Coiled coil</keyword>
<evidence type="ECO:0000256" key="3">
    <source>
        <dbReference type="ARBA" id="ARBA00022448"/>
    </source>
</evidence>
<protein>
    <recommendedName>
        <fullName evidence="8">Flagellar assembly protein FliH/Type III secretion system HrpE domain-containing protein</fullName>
    </recommendedName>
</protein>
<keyword evidence="4" id="KW-1005">Bacterial flagellum biogenesis</keyword>
<name>A0AAU0UTN5_9FIRM</name>
<keyword evidence="5" id="KW-0653">Protein transport</keyword>
<organism evidence="9 10">
    <name type="scientific">Metallumcola ferriviriculae</name>
    <dbReference type="NCBI Taxonomy" id="3039180"/>
    <lineage>
        <taxon>Bacteria</taxon>
        <taxon>Bacillati</taxon>
        <taxon>Bacillota</taxon>
        <taxon>Clostridia</taxon>
        <taxon>Neomoorellales</taxon>
        <taxon>Desulfitibacteraceae</taxon>
        <taxon>Metallumcola</taxon>
    </lineage>
</organism>
<comment type="similarity">
    <text evidence="2">Belongs to the FliH family.</text>
</comment>
<gene>
    <name evidence="9" type="ORF">MFMK1_003480</name>
</gene>
<feature type="coiled-coil region" evidence="7">
    <location>
        <begin position="30"/>
        <end position="68"/>
    </location>
</feature>
<dbReference type="GO" id="GO:0015031">
    <property type="term" value="P:protein transport"/>
    <property type="evidence" value="ECO:0007669"/>
    <property type="project" value="UniProtKB-KW"/>
</dbReference>
<proteinExistence type="inferred from homology"/>
<dbReference type="InterPro" id="IPR018035">
    <property type="entry name" value="Flagellar_FliH/T3SS_HrpE"/>
</dbReference>
<keyword evidence="6" id="KW-1006">Bacterial flagellum protein export</keyword>
<accession>A0AAU0UTN5</accession>
<reference evidence="9 10" key="1">
    <citation type="submission" date="2023-04" db="EMBL/GenBank/DDBJ databases">
        <authorList>
            <person name="Hsu D."/>
        </authorList>
    </citation>
    <scope>NUCLEOTIDE SEQUENCE [LARGE SCALE GENOMIC DNA]</scope>
    <source>
        <strain evidence="9 10">MK1</strain>
    </source>
</reference>
<dbReference type="InterPro" id="IPR051472">
    <property type="entry name" value="T3SS_Stator/FliH"/>
</dbReference>
<dbReference type="EMBL" id="CP121694">
    <property type="protein sequence ID" value="WRO23617.1"/>
    <property type="molecule type" value="Genomic_DNA"/>
</dbReference>
<evidence type="ECO:0000256" key="1">
    <source>
        <dbReference type="ARBA" id="ARBA00003041"/>
    </source>
</evidence>
<keyword evidence="10" id="KW-1185">Reference proteome</keyword>
<dbReference type="Pfam" id="PF02108">
    <property type="entry name" value="FliH"/>
    <property type="match status" value="1"/>
</dbReference>
<dbReference type="Proteomes" id="UP001329915">
    <property type="component" value="Chromosome"/>
</dbReference>
<dbReference type="PANTHER" id="PTHR34982">
    <property type="entry name" value="YOP PROTEINS TRANSLOCATION PROTEIN L"/>
    <property type="match status" value="1"/>
</dbReference>
<evidence type="ECO:0000256" key="4">
    <source>
        <dbReference type="ARBA" id="ARBA00022795"/>
    </source>
</evidence>
<dbReference type="GO" id="GO:0044781">
    <property type="term" value="P:bacterial-type flagellum organization"/>
    <property type="evidence" value="ECO:0007669"/>
    <property type="project" value="UniProtKB-KW"/>
</dbReference>
<evidence type="ECO:0000313" key="9">
    <source>
        <dbReference type="EMBL" id="WRO23617.1"/>
    </source>
</evidence>
<dbReference type="KEGG" id="dbc:MFMK1_003480"/>
<dbReference type="AlphaFoldDB" id="A0AAU0UTN5"/>
<evidence type="ECO:0000259" key="8">
    <source>
        <dbReference type="Pfam" id="PF02108"/>
    </source>
</evidence>